<accession>A0A426XZ45</accession>
<feature type="region of interest" description="Disordered" evidence="1">
    <location>
        <begin position="1"/>
        <end position="115"/>
    </location>
</feature>
<gene>
    <name evidence="2" type="ORF">B296_00026207</name>
</gene>
<feature type="compositionally biased region" description="Basic and acidic residues" evidence="1">
    <location>
        <begin position="1"/>
        <end position="10"/>
    </location>
</feature>
<feature type="region of interest" description="Disordered" evidence="1">
    <location>
        <begin position="186"/>
        <end position="225"/>
    </location>
</feature>
<evidence type="ECO:0000313" key="3">
    <source>
        <dbReference type="Proteomes" id="UP000287651"/>
    </source>
</evidence>
<proteinExistence type="predicted"/>
<organism evidence="2 3">
    <name type="scientific">Ensete ventricosum</name>
    <name type="common">Abyssinian banana</name>
    <name type="synonym">Musa ensete</name>
    <dbReference type="NCBI Taxonomy" id="4639"/>
    <lineage>
        <taxon>Eukaryota</taxon>
        <taxon>Viridiplantae</taxon>
        <taxon>Streptophyta</taxon>
        <taxon>Embryophyta</taxon>
        <taxon>Tracheophyta</taxon>
        <taxon>Spermatophyta</taxon>
        <taxon>Magnoliopsida</taxon>
        <taxon>Liliopsida</taxon>
        <taxon>Zingiberales</taxon>
        <taxon>Musaceae</taxon>
        <taxon>Ensete</taxon>
    </lineage>
</organism>
<sequence length="225" mass="24182">GVEQLTRKEGWPQPGVEPKGKECGGDRNGGQGSPPLEEGGGEQAGRSRPSAAAKEKMAAMRHRRRGGGNGGGMTGSHAAERERVRGRGGKHKQRFKSGEKIERTQKPTESREGFVTYGDGGVLKGATVRPMRWMASWGPPSYHRTLVGSTAGCPCVCDGTSTGVIKVTWRDAQICVFPRLRRKNIATRTPSSTSESHQRETSGRPVGPSSRTANMGRTRIEGSRC</sequence>
<evidence type="ECO:0000313" key="2">
    <source>
        <dbReference type="EMBL" id="RRT44817.1"/>
    </source>
</evidence>
<comment type="caution">
    <text evidence="2">The sequence shown here is derived from an EMBL/GenBank/DDBJ whole genome shotgun (WGS) entry which is preliminary data.</text>
</comment>
<dbReference type="EMBL" id="AMZH03016225">
    <property type="protein sequence ID" value="RRT44817.1"/>
    <property type="molecule type" value="Genomic_DNA"/>
</dbReference>
<feature type="compositionally biased region" description="Basic residues" evidence="1">
    <location>
        <begin position="86"/>
        <end position="95"/>
    </location>
</feature>
<evidence type="ECO:0000256" key="1">
    <source>
        <dbReference type="SAM" id="MobiDB-lite"/>
    </source>
</evidence>
<reference evidence="2 3" key="1">
    <citation type="journal article" date="2014" name="Agronomy (Basel)">
        <title>A Draft Genome Sequence for Ensete ventricosum, the Drought-Tolerant Tree Against Hunger.</title>
        <authorList>
            <person name="Harrison J."/>
            <person name="Moore K.A."/>
            <person name="Paszkiewicz K."/>
            <person name="Jones T."/>
            <person name="Grant M."/>
            <person name="Ambacheew D."/>
            <person name="Muzemil S."/>
            <person name="Studholme D.J."/>
        </authorList>
    </citation>
    <scope>NUCLEOTIDE SEQUENCE [LARGE SCALE GENOMIC DNA]</scope>
</reference>
<protein>
    <submittedName>
        <fullName evidence="2">Uncharacterized protein</fullName>
    </submittedName>
</protein>
<feature type="non-terminal residue" evidence="2">
    <location>
        <position position="1"/>
    </location>
</feature>
<dbReference type="AlphaFoldDB" id="A0A426XZ45"/>
<feature type="compositionally biased region" description="Polar residues" evidence="1">
    <location>
        <begin position="186"/>
        <end position="195"/>
    </location>
</feature>
<dbReference type="Proteomes" id="UP000287651">
    <property type="component" value="Unassembled WGS sequence"/>
</dbReference>
<name>A0A426XZ45_ENSVE</name>
<feature type="compositionally biased region" description="Basic and acidic residues" evidence="1">
    <location>
        <begin position="96"/>
        <end position="112"/>
    </location>
</feature>